<reference evidence="1 2" key="1">
    <citation type="submission" date="2017-10" db="EMBL/GenBank/DDBJ databases">
        <title>Effective Description of Clostridium neonatale sp. nov. linked to necrotizing enterocolitis in neonates and a clarification of species assignable to the genus Clostridium (Prazmowski 1880) emend. Lawson and Rainey 2016.</title>
        <authorList>
            <person name="Bernard K."/>
            <person name="Burdz T."/>
            <person name="Wiebe D."/>
            <person name="Balcewich B."/>
            <person name="Alfa M."/>
            <person name="Bernier A.-M."/>
        </authorList>
    </citation>
    <scope>NUCLEOTIDE SEQUENCE [LARGE SCALE GENOMIC DNA]</scope>
    <source>
        <strain evidence="1 2">LCDC99A005</strain>
    </source>
</reference>
<dbReference type="Proteomes" id="UP000220840">
    <property type="component" value="Unassembled WGS sequence"/>
</dbReference>
<protein>
    <submittedName>
        <fullName evidence="1">Phage gp6-like head-tail connector protein</fullName>
    </submittedName>
</protein>
<proteinExistence type="predicted"/>
<comment type="caution">
    <text evidence="1">The sequence shown here is derived from an EMBL/GenBank/DDBJ whole genome shotgun (WGS) entry which is preliminary data.</text>
</comment>
<evidence type="ECO:0000313" key="1">
    <source>
        <dbReference type="EMBL" id="PEG29224.1"/>
    </source>
</evidence>
<dbReference type="EMBL" id="PDCJ01000004">
    <property type="protein sequence ID" value="PEG29224.1"/>
    <property type="molecule type" value="Genomic_DNA"/>
</dbReference>
<dbReference type="InterPro" id="IPR021146">
    <property type="entry name" value="Phage_gp6-like_head-tail"/>
</dbReference>
<dbReference type="CDD" id="cd08054">
    <property type="entry name" value="gp6"/>
    <property type="match status" value="1"/>
</dbReference>
<evidence type="ECO:0000313" key="2">
    <source>
        <dbReference type="Proteomes" id="UP000220840"/>
    </source>
</evidence>
<dbReference type="OrthoDB" id="5654at2"/>
<dbReference type="Pfam" id="PF05135">
    <property type="entry name" value="Phage_connect_1"/>
    <property type="match status" value="1"/>
</dbReference>
<gene>
    <name evidence="1" type="ORF">CQ394_17795</name>
</gene>
<sequence>MIISLEETKLFLRVDSGEEDTLITNFIIVAEDICQGIIRYELTEFENIPECIRQSILYAVVNMYEQRENFDVKNVIETMTRLLFSYRKDSW</sequence>
<keyword evidence="2" id="KW-1185">Reference proteome</keyword>
<name>A0A2A7MBU3_9CLOT</name>
<dbReference type="AlphaFoldDB" id="A0A2A7MBU3"/>
<organism evidence="1 2">
    <name type="scientific">Clostridium neonatale</name>
    <dbReference type="NCBI Taxonomy" id="137838"/>
    <lineage>
        <taxon>Bacteria</taxon>
        <taxon>Bacillati</taxon>
        <taxon>Bacillota</taxon>
        <taxon>Clostridia</taxon>
        <taxon>Eubacteriales</taxon>
        <taxon>Clostridiaceae</taxon>
        <taxon>Clostridium</taxon>
    </lineage>
</organism>
<accession>A0A2A7MBU3</accession>
<dbReference type="NCBIfam" id="TIGR01560">
    <property type="entry name" value="put_DNA_pack"/>
    <property type="match status" value="1"/>
</dbReference>
<dbReference type="Gene3D" id="1.10.3230.30">
    <property type="entry name" value="Phage gp6-like head-tail connector protein"/>
    <property type="match status" value="1"/>
</dbReference>
<dbReference type="STRING" id="137838.GCA_001458595_00960"/>
<dbReference type="RefSeq" id="WP_058293881.1">
    <property type="nucleotide sequence ID" value="NZ_CAKJVF010000250.1"/>
</dbReference>
<dbReference type="InterPro" id="IPR006450">
    <property type="entry name" value="Phage_HK97_gp6-like"/>
</dbReference>